<dbReference type="EMBL" id="CP029210">
    <property type="protein sequence ID" value="AWI52061.1"/>
    <property type="molecule type" value="Genomic_DNA"/>
</dbReference>
<proteinExistence type="predicted"/>
<dbReference type="GO" id="GO:0016747">
    <property type="term" value="F:acyltransferase activity, transferring groups other than amino-acyl groups"/>
    <property type="evidence" value="ECO:0007669"/>
    <property type="project" value="InterPro"/>
</dbReference>
<sequence>MKVDQVTLTGRHVRLEPLAAHHLPGLAEAIEDGQLWTLPVTFVPPPAELDGFLAHAETAFAAGRELAFATVSSASGRIVGSTRFRCIEAAHRRVEIGFTFLAASAQRTPINTEAKLLMLTHAFETWGCNRVELLTDERNTRSRQAILRLGATEEGLLRSHMVMRDGFVRNSVIFSITRAEWPQVKAGLLEKTQLTS</sequence>
<evidence type="ECO:0000313" key="2">
    <source>
        <dbReference type="EMBL" id="AWI52061.1"/>
    </source>
</evidence>
<feature type="domain" description="N-acetyltransferase" evidence="1">
    <location>
        <begin position="13"/>
        <end position="179"/>
    </location>
</feature>
<dbReference type="OrthoDB" id="5295305at2"/>
<dbReference type="Pfam" id="PF13302">
    <property type="entry name" value="Acetyltransf_3"/>
    <property type="match status" value="1"/>
</dbReference>
<keyword evidence="2" id="KW-0808">Transferase</keyword>
<organism evidence="2 3">
    <name type="scientific">Aquabacterium olei</name>
    <dbReference type="NCBI Taxonomy" id="1296669"/>
    <lineage>
        <taxon>Bacteria</taxon>
        <taxon>Pseudomonadati</taxon>
        <taxon>Pseudomonadota</taxon>
        <taxon>Betaproteobacteria</taxon>
        <taxon>Burkholderiales</taxon>
        <taxon>Aquabacterium</taxon>
    </lineage>
</organism>
<keyword evidence="3" id="KW-1185">Reference proteome</keyword>
<dbReference type="PANTHER" id="PTHR43610:SF1">
    <property type="entry name" value="N-ACETYLTRANSFERASE DOMAIN-CONTAINING PROTEIN"/>
    <property type="match status" value="1"/>
</dbReference>
<dbReference type="InterPro" id="IPR000182">
    <property type="entry name" value="GNAT_dom"/>
</dbReference>
<reference evidence="2 3" key="1">
    <citation type="submission" date="2018-05" db="EMBL/GenBank/DDBJ databases">
        <title>complete genome sequence of Aquabacterium olei NBRC 110486.</title>
        <authorList>
            <person name="Tang B."/>
            <person name="Chang J."/>
            <person name="Zhang L."/>
            <person name="Yang H."/>
        </authorList>
    </citation>
    <scope>NUCLEOTIDE SEQUENCE [LARGE SCALE GENOMIC DNA]</scope>
    <source>
        <strain evidence="2 3">NBRC 110486</strain>
    </source>
</reference>
<dbReference type="PROSITE" id="PS51186">
    <property type="entry name" value="GNAT"/>
    <property type="match status" value="1"/>
</dbReference>
<accession>A0A2U8FLY7</accession>
<dbReference type="Proteomes" id="UP000244892">
    <property type="component" value="Chromosome"/>
</dbReference>
<name>A0A2U8FLY7_9BURK</name>
<dbReference type="PANTHER" id="PTHR43610">
    <property type="entry name" value="BLL6696 PROTEIN"/>
    <property type="match status" value="1"/>
</dbReference>
<dbReference type="RefSeq" id="WP_109033779.1">
    <property type="nucleotide sequence ID" value="NZ_CP029210.1"/>
</dbReference>
<protein>
    <submittedName>
        <fullName evidence="2">GNAT family N-acetyltransferase</fullName>
    </submittedName>
</protein>
<dbReference type="KEGG" id="aon:DEH84_00305"/>
<dbReference type="SUPFAM" id="SSF55729">
    <property type="entry name" value="Acyl-CoA N-acyltransferases (Nat)"/>
    <property type="match status" value="1"/>
</dbReference>
<gene>
    <name evidence="2" type="ORF">DEH84_00305</name>
</gene>
<dbReference type="InterPro" id="IPR016181">
    <property type="entry name" value="Acyl_CoA_acyltransferase"/>
</dbReference>
<dbReference type="AlphaFoldDB" id="A0A2U8FLY7"/>
<evidence type="ECO:0000259" key="1">
    <source>
        <dbReference type="PROSITE" id="PS51186"/>
    </source>
</evidence>
<dbReference type="Gene3D" id="3.40.630.30">
    <property type="match status" value="1"/>
</dbReference>
<evidence type="ECO:0000313" key="3">
    <source>
        <dbReference type="Proteomes" id="UP000244892"/>
    </source>
</evidence>